<protein>
    <submittedName>
        <fullName evidence="2">Uncharacterized protein</fullName>
    </submittedName>
</protein>
<feature type="region of interest" description="Disordered" evidence="1">
    <location>
        <begin position="62"/>
        <end position="91"/>
    </location>
</feature>
<organism evidence="2 3">
    <name type="scientific">Trichogramma brassicae</name>
    <dbReference type="NCBI Taxonomy" id="86971"/>
    <lineage>
        <taxon>Eukaryota</taxon>
        <taxon>Metazoa</taxon>
        <taxon>Ecdysozoa</taxon>
        <taxon>Arthropoda</taxon>
        <taxon>Hexapoda</taxon>
        <taxon>Insecta</taxon>
        <taxon>Pterygota</taxon>
        <taxon>Neoptera</taxon>
        <taxon>Endopterygota</taxon>
        <taxon>Hymenoptera</taxon>
        <taxon>Apocrita</taxon>
        <taxon>Proctotrupomorpha</taxon>
        <taxon>Chalcidoidea</taxon>
        <taxon>Trichogrammatidae</taxon>
        <taxon>Trichogramma</taxon>
    </lineage>
</organism>
<name>A0A6H5I6D7_9HYME</name>
<reference evidence="2 3" key="1">
    <citation type="submission" date="2020-02" db="EMBL/GenBank/DDBJ databases">
        <authorList>
            <person name="Ferguson B K."/>
        </authorList>
    </citation>
    <scope>NUCLEOTIDE SEQUENCE [LARGE SCALE GENOMIC DNA]</scope>
</reference>
<keyword evidence="3" id="KW-1185">Reference proteome</keyword>
<dbReference type="AlphaFoldDB" id="A0A6H5I6D7"/>
<evidence type="ECO:0000313" key="3">
    <source>
        <dbReference type="Proteomes" id="UP000479190"/>
    </source>
</evidence>
<evidence type="ECO:0000313" key="2">
    <source>
        <dbReference type="EMBL" id="CAB0033497.1"/>
    </source>
</evidence>
<sequence>MRNCGYLCPRQCLENKTLMWVPHTSLRREKRESRADLDVASTVYSVYMSFQLALARKVRREGDPCTCPRSRQKSSSQGGDKSFSEKLVIEN</sequence>
<feature type="compositionally biased region" description="Basic and acidic residues" evidence="1">
    <location>
        <begin position="82"/>
        <end position="91"/>
    </location>
</feature>
<dbReference type="EMBL" id="CADCXV010000712">
    <property type="protein sequence ID" value="CAB0033497.1"/>
    <property type="molecule type" value="Genomic_DNA"/>
</dbReference>
<proteinExistence type="predicted"/>
<dbReference type="Proteomes" id="UP000479190">
    <property type="component" value="Unassembled WGS sequence"/>
</dbReference>
<gene>
    <name evidence="2" type="ORF">TBRA_LOCUS5401</name>
</gene>
<accession>A0A6H5I6D7</accession>
<evidence type="ECO:0000256" key="1">
    <source>
        <dbReference type="SAM" id="MobiDB-lite"/>
    </source>
</evidence>